<dbReference type="GO" id="GO:0046982">
    <property type="term" value="F:protein heterodimerization activity"/>
    <property type="evidence" value="ECO:0007669"/>
    <property type="project" value="InterPro"/>
</dbReference>
<evidence type="ECO:0000259" key="8">
    <source>
        <dbReference type="Pfam" id="PF00125"/>
    </source>
</evidence>
<evidence type="ECO:0000256" key="4">
    <source>
        <dbReference type="ARBA" id="ARBA00023159"/>
    </source>
</evidence>
<dbReference type="Gene3D" id="1.10.20.10">
    <property type="entry name" value="Histone, subunit A"/>
    <property type="match status" value="1"/>
</dbReference>
<evidence type="ECO:0000256" key="1">
    <source>
        <dbReference type="ARBA" id="ARBA00004123"/>
    </source>
</evidence>
<keyword evidence="6" id="KW-0539">Nucleus</keyword>
<evidence type="ECO:0000313" key="10">
    <source>
        <dbReference type="Proteomes" id="UP001372338"/>
    </source>
</evidence>
<proteinExistence type="inferred from homology"/>
<dbReference type="Proteomes" id="UP001372338">
    <property type="component" value="Unassembled WGS sequence"/>
</dbReference>
<dbReference type="PANTHER" id="PTHR10252">
    <property type="entry name" value="HISTONE-LIKE TRANSCRIPTION FACTOR CCAAT-RELATED"/>
    <property type="match status" value="1"/>
</dbReference>
<evidence type="ECO:0000313" key="9">
    <source>
        <dbReference type="EMBL" id="KAK7266244.1"/>
    </source>
</evidence>
<keyword evidence="5" id="KW-0804">Transcription</keyword>
<dbReference type="InterPro" id="IPR007125">
    <property type="entry name" value="H2A/H2B/H3"/>
</dbReference>
<dbReference type="PANTHER" id="PTHR10252:SF8">
    <property type="entry name" value="NUCLEAR TRANSCRIPTION FACTOR Y SUBUNIT GAMMA"/>
    <property type="match status" value="1"/>
</dbReference>
<name>A0AAN9I5Z2_CROPI</name>
<keyword evidence="2" id="KW-0805">Transcription regulation</keyword>
<dbReference type="GO" id="GO:0000978">
    <property type="term" value="F:RNA polymerase II cis-regulatory region sequence-specific DNA binding"/>
    <property type="evidence" value="ECO:0007669"/>
    <property type="project" value="TreeGrafter"/>
</dbReference>
<dbReference type="CDD" id="cd22908">
    <property type="entry name" value="HFD_NFYC-like"/>
    <property type="match status" value="1"/>
</dbReference>
<feature type="domain" description="Core Histone H2A/H2B/H3" evidence="8">
    <location>
        <begin position="41"/>
        <end position="107"/>
    </location>
</feature>
<dbReference type="AlphaFoldDB" id="A0AAN9I5Z2"/>
<comment type="subcellular location">
    <subcellularLocation>
        <location evidence="1">Nucleus</location>
    </subcellularLocation>
</comment>
<accession>A0AAN9I5Z2</accession>
<evidence type="ECO:0000256" key="2">
    <source>
        <dbReference type="ARBA" id="ARBA00023015"/>
    </source>
</evidence>
<dbReference type="EMBL" id="JAYWIO010000004">
    <property type="protein sequence ID" value="KAK7266244.1"/>
    <property type="molecule type" value="Genomic_DNA"/>
</dbReference>
<sequence>MDQLHGLPTGGNVTLVPEHGMSHQSDSMTNPSILQLNKQQHPAPFYIIQQQQQQHQLEVKLVSAEAPVIFAKACEMFIMELTMRAWGNLEKNKRTTLRSNDMVIAIKGSHVFDFLHDVVPSNDAVDYKMYADILRGDIIPIENTSYNYMSPRHAVGPPSPLGMVIERPILDQSHDEQQILPF</sequence>
<evidence type="ECO:0000256" key="6">
    <source>
        <dbReference type="ARBA" id="ARBA00023242"/>
    </source>
</evidence>
<dbReference type="GO" id="GO:0005634">
    <property type="term" value="C:nucleus"/>
    <property type="evidence" value="ECO:0007669"/>
    <property type="project" value="UniProtKB-SubCell"/>
</dbReference>
<evidence type="ECO:0000256" key="7">
    <source>
        <dbReference type="ARBA" id="ARBA00038129"/>
    </source>
</evidence>
<comment type="similarity">
    <text evidence="7">Belongs to the NFYC/HAP5 subunit family.</text>
</comment>
<comment type="caution">
    <text evidence="9">The sequence shown here is derived from an EMBL/GenBank/DDBJ whole genome shotgun (WGS) entry which is preliminary data.</text>
</comment>
<keyword evidence="10" id="KW-1185">Reference proteome</keyword>
<keyword evidence="4" id="KW-0010">Activator</keyword>
<protein>
    <recommendedName>
        <fullName evidence="8">Core Histone H2A/H2B/H3 domain-containing protein</fullName>
    </recommendedName>
</protein>
<reference evidence="9 10" key="1">
    <citation type="submission" date="2024-01" db="EMBL/GenBank/DDBJ databases">
        <title>The genomes of 5 underutilized Papilionoideae crops provide insights into root nodulation and disease resistanc.</title>
        <authorList>
            <person name="Yuan L."/>
        </authorList>
    </citation>
    <scope>NUCLEOTIDE SEQUENCE [LARGE SCALE GENOMIC DNA]</scope>
    <source>
        <strain evidence="9">ZHUSHIDOU_FW_LH</strain>
        <tissue evidence="9">Leaf</tissue>
    </source>
</reference>
<evidence type="ECO:0000256" key="3">
    <source>
        <dbReference type="ARBA" id="ARBA00023125"/>
    </source>
</evidence>
<keyword evidence="3" id="KW-0238">DNA-binding</keyword>
<gene>
    <name evidence="9" type="ORF">RIF29_18886</name>
</gene>
<dbReference type="InterPro" id="IPR009072">
    <property type="entry name" value="Histone-fold"/>
</dbReference>
<dbReference type="SUPFAM" id="SSF47113">
    <property type="entry name" value="Histone-fold"/>
    <property type="match status" value="1"/>
</dbReference>
<organism evidence="9 10">
    <name type="scientific">Crotalaria pallida</name>
    <name type="common">Smooth rattlebox</name>
    <name type="synonym">Crotalaria striata</name>
    <dbReference type="NCBI Taxonomy" id="3830"/>
    <lineage>
        <taxon>Eukaryota</taxon>
        <taxon>Viridiplantae</taxon>
        <taxon>Streptophyta</taxon>
        <taxon>Embryophyta</taxon>
        <taxon>Tracheophyta</taxon>
        <taxon>Spermatophyta</taxon>
        <taxon>Magnoliopsida</taxon>
        <taxon>eudicotyledons</taxon>
        <taxon>Gunneridae</taxon>
        <taxon>Pentapetalae</taxon>
        <taxon>rosids</taxon>
        <taxon>fabids</taxon>
        <taxon>Fabales</taxon>
        <taxon>Fabaceae</taxon>
        <taxon>Papilionoideae</taxon>
        <taxon>50 kb inversion clade</taxon>
        <taxon>genistoids sensu lato</taxon>
        <taxon>core genistoids</taxon>
        <taxon>Crotalarieae</taxon>
        <taxon>Crotalaria</taxon>
    </lineage>
</organism>
<dbReference type="GO" id="GO:0000981">
    <property type="term" value="F:DNA-binding transcription factor activity, RNA polymerase II-specific"/>
    <property type="evidence" value="ECO:0007669"/>
    <property type="project" value="TreeGrafter"/>
</dbReference>
<dbReference type="InterPro" id="IPR050568">
    <property type="entry name" value="Transcr_DNA_Rep_Reg"/>
</dbReference>
<dbReference type="Pfam" id="PF00125">
    <property type="entry name" value="Histone"/>
    <property type="match status" value="1"/>
</dbReference>
<evidence type="ECO:0000256" key="5">
    <source>
        <dbReference type="ARBA" id="ARBA00023163"/>
    </source>
</evidence>